<dbReference type="EMBL" id="JBHSTQ010000004">
    <property type="protein sequence ID" value="MFC6386071.1"/>
    <property type="molecule type" value="Genomic_DNA"/>
</dbReference>
<dbReference type="InterPro" id="IPR025063">
    <property type="entry name" value="DUF4004"/>
</dbReference>
<sequence>MEEELIAKKDLLEMTGISYGQLYRWKRKQLIPEDWFIRKSTFTGQETFFPKEKMLKRVQMISELKDTLSLDELAERVSPQSVNKIVLSEQELISRNIVSQTTLRVYRAIDPSLKTFPFDDVLALFLLERLLKNGQITIEEAKELLNTLKTYSHKVYDKSSSLYFVRKMGVPMFLLVAQEVAVYFDDGVNVIEKIQLPSCIEALKATIGENNQTNS</sequence>
<name>A0ABW1WBV0_9BACL</name>
<evidence type="ECO:0000313" key="2">
    <source>
        <dbReference type="Proteomes" id="UP001596267"/>
    </source>
</evidence>
<keyword evidence="2" id="KW-1185">Reference proteome</keyword>
<evidence type="ECO:0000313" key="1">
    <source>
        <dbReference type="EMBL" id="MFC6386071.1"/>
    </source>
</evidence>
<accession>A0ABW1WBV0</accession>
<dbReference type="Proteomes" id="UP001596267">
    <property type="component" value="Unassembled WGS sequence"/>
</dbReference>
<reference evidence="2" key="1">
    <citation type="journal article" date="2019" name="Int. J. Syst. Evol. Microbiol.">
        <title>The Global Catalogue of Microorganisms (GCM) 10K type strain sequencing project: providing services to taxonomists for standard genome sequencing and annotation.</title>
        <authorList>
            <consortium name="The Broad Institute Genomics Platform"/>
            <consortium name="The Broad Institute Genome Sequencing Center for Infectious Disease"/>
            <person name="Wu L."/>
            <person name="Ma J."/>
        </authorList>
    </citation>
    <scope>NUCLEOTIDE SEQUENCE [LARGE SCALE GENOMIC DNA]</scope>
    <source>
        <strain evidence="2">CCUG 42001</strain>
    </source>
</reference>
<dbReference type="RefSeq" id="WP_253053054.1">
    <property type="nucleotide sequence ID" value="NZ_JAMXWN010000003.1"/>
</dbReference>
<organism evidence="1 2">
    <name type="scientific">Sporolactobacillus kofuensis</name>
    <dbReference type="NCBI Taxonomy" id="269672"/>
    <lineage>
        <taxon>Bacteria</taxon>
        <taxon>Bacillati</taxon>
        <taxon>Bacillota</taxon>
        <taxon>Bacilli</taxon>
        <taxon>Bacillales</taxon>
        <taxon>Sporolactobacillaceae</taxon>
        <taxon>Sporolactobacillus</taxon>
    </lineage>
</organism>
<gene>
    <name evidence="1" type="ORF">ACFP7A_05625</name>
</gene>
<proteinExistence type="predicted"/>
<dbReference type="Pfam" id="PF13171">
    <property type="entry name" value="DUF4004"/>
    <property type="match status" value="1"/>
</dbReference>
<comment type="caution">
    <text evidence="1">The sequence shown here is derived from an EMBL/GenBank/DDBJ whole genome shotgun (WGS) entry which is preliminary data.</text>
</comment>
<protein>
    <submittedName>
        <fullName evidence="1">YhbD family protein</fullName>
    </submittedName>
</protein>